<evidence type="ECO:0000259" key="5">
    <source>
        <dbReference type="Pfam" id="PF13874"/>
    </source>
</evidence>
<evidence type="ECO:0000256" key="4">
    <source>
        <dbReference type="SAM" id="Phobius"/>
    </source>
</evidence>
<accession>A0A9R1XSX3</accession>
<keyword evidence="4" id="KW-0472">Membrane</keyword>
<gene>
    <name evidence="6" type="ORF">LSAT_V11C200100450</name>
</gene>
<keyword evidence="7" id="KW-1185">Reference proteome</keyword>
<reference evidence="6 7" key="1">
    <citation type="journal article" date="2017" name="Nat. Commun.">
        <title>Genome assembly with in vitro proximity ligation data and whole-genome triplication in lettuce.</title>
        <authorList>
            <person name="Reyes-Chin-Wo S."/>
            <person name="Wang Z."/>
            <person name="Yang X."/>
            <person name="Kozik A."/>
            <person name="Arikit S."/>
            <person name="Song C."/>
            <person name="Xia L."/>
            <person name="Froenicke L."/>
            <person name="Lavelle D.O."/>
            <person name="Truco M.J."/>
            <person name="Xia R."/>
            <person name="Zhu S."/>
            <person name="Xu C."/>
            <person name="Xu H."/>
            <person name="Xu X."/>
            <person name="Cox K."/>
            <person name="Korf I."/>
            <person name="Meyers B.C."/>
            <person name="Michelmore R.W."/>
        </authorList>
    </citation>
    <scope>NUCLEOTIDE SEQUENCE [LARGE SCALE GENOMIC DNA]</scope>
    <source>
        <strain evidence="7">cv. Salinas</strain>
        <tissue evidence="6">Seedlings</tissue>
    </source>
</reference>
<evidence type="ECO:0000256" key="2">
    <source>
        <dbReference type="ARBA" id="ARBA00022448"/>
    </source>
</evidence>
<dbReference type="EMBL" id="NBSK02000002">
    <property type="protein sequence ID" value="KAJ0220474.1"/>
    <property type="molecule type" value="Genomic_DNA"/>
</dbReference>
<keyword evidence="4" id="KW-0812">Transmembrane</keyword>
<evidence type="ECO:0000313" key="7">
    <source>
        <dbReference type="Proteomes" id="UP000235145"/>
    </source>
</evidence>
<feature type="domain" description="Nucleoporin Nup54 alpha-helical" evidence="5">
    <location>
        <begin position="180"/>
        <end position="226"/>
    </location>
</feature>
<evidence type="ECO:0000256" key="3">
    <source>
        <dbReference type="ARBA" id="ARBA00023242"/>
    </source>
</evidence>
<evidence type="ECO:0000256" key="1">
    <source>
        <dbReference type="ARBA" id="ARBA00004123"/>
    </source>
</evidence>
<keyword evidence="3" id="KW-0539">Nucleus</keyword>
<keyword evidence="4" id="KW-1133">Transmembrane helix</keyword>
<protein>
    <recommendedName>
        <fullName evidence="5">Nucleoporin Nup54 alpha-helical domain-containing protein</fullName>
    </recommendedName>
</protein>
<keyword evidence="2" id="KW-0813">Transport</keyword>
<dbReference type="PANTHER" id="PTHR13000:SF0">
    <property type="entry name" value="NUCLEOPORIN P54"/>
    <property type="match status" value="1"/>
</dbReference>
<comment type="caution">
    <text evidence="6">The sequence shown here is derived from an EMBL/GenBank/DDBJ whole genome shotgun (WGS) entry which is preliminary data.</text>
</comment>
<sequence>MKKDLPRKPKKEVVVEETSKKKTEKWPLVLHVDTSIFALFLIVLMGAFYVVTILSSIKVVCRMQQKHIQLFKLCSLLIHLKVFIEAYAWLSHNTEVDDKVSNSLYSISIYISSYEWVCIGGGIFPHMKEPDYLVCLSTSSQYQIGSHATPTMLNPLMYKLSYFKFVETDGDAIGKLEDMESSNRERLWPQLVKGFKDLSERLKLQDEVILSNSKRLQITQTNVNNLPLTFSLIGVGQLE</sequence>
<dbReference type="InterPro" id="IPR025712">
    <property type="entry name" value="Nup54_alpha-helical_dom"/>
</dbReference>
<organism evidence="6 7">
    <name type="scientific">Lactuca sativa</name>
    <name type="common">Garden lettuce</name>
    <dbReference type="NCBI Taxonomy" id="4236"/>
    <lineage>
        <taxon>Eukaryota</taxon>
        <taxon>Viridiplantae</taxon>
        <taxon>Streptophyta</taxon>
        <taxon>Embryophyta</taxon>
        <taxon>Tracheophyta</taxon>
        <taxon>Spermatophyta</taxon>
        <taxon>Magnoliopsida</taxon>
        <taxon>eudicotyledons</taxon>
        <taxon>Gunneridae</taxon>
        <taxon>Pentapetalae</taxon>
        <taxon>asterids</taxon>
        <taxon>campanulids</taxon>
        <taxon>Asterales</taxon>
        <taxon>Asteraceae</taxon>
        <taxon>Cichorioideae</taxon>
        <taxon>Cichorieae</taxon>
        <taxon>Lactucinae</taxon>
        <taxon>Lactuca</taxon>
    </lineage>
</organism>
<name>A0A9R1XSX3_LACSA</name>
<dbReference type="Proteomes" id="UP000235145">
    <property type="component" value="Unassembled WGS sequence"/>
</dbReference>
<proteinExistence type="predicted"/>
<evidence type="ECO:0000313" key="6">
    <source>
        <dbReference type="EMBL" id="KAJ0220474.1"/>
    </source>
</evidence>
<dbReference type="PANTHER" id="PTHR13000">
    <property type="entry name" value="NUCLEOPORIN P54"/>
    <property type="match status" value="1"/>
</dbReference>
<dbReference type="GO" id="GO:0005643">
    <property type="term" value="C:nuclear pore"/>
    <property type="evidence" value="ECO:0007669"/>
    <property type="project" value="InterPro"/>
</dbReference>
<dbReference type="InterPro" id="IPR024864">
    <property type="entry name" value="Nup54/Nup57/Nup44"/>
</dbReference>
<dbReference type="AlphaFoldDB" id="A0A9R1XSX3"/>
<feature type="transmembrane region" description="Helical" evidence="4">
    <location>
        <begin position="36"/>
        <end position="57"/>
    </location>
</feature>
<dbReference type="Pfam" id="PF13874">
    <property type="entry name" value="Nup54"/>
    <property type="match status" value="1"/>
</dbReference>
<comment type="subcellular location">
    <subcellularLocation>
        <location evidence="1">Nucleus</location>
    </subcellularLocation>
</comment>